<dbReference type="GO" id="GO:0016020">
    <property type="term" value="C:membrane"/>
    <property type="evidence" value="ECO:0007669"/>
    <property type="project" value="UniProtKB-SubCell"/>
</dbReference>
<evidence type="ECO:0000256" key="1">
    <source>
        <dbReference type="ARBA" id="ARBA00004141"/>
    </source>
</evidence>
<proteinExistence type="inferred from homology"/>
<sequence>MNQPLQTERYLFLAGSLNMLLIIILGALASHALKPQMNIEQQGYWQTALFYHSLHAFTLFLLGFLAQKQPGLVKIWQKLAILNGLGILFFSGGLYVLAMGFQSLHFLIPIGGFIWMIHWGWLSWIWIKPPRLP</sequence>
<feature type="transmembrane region" description="Helical" evidence="6">
    <location>
        <begin position="12"/>
        <end position="29"/>
    </location>
</feature>
<feature type="transmembrane region" description="Helical" evidence="6">
    <location>
        <begin position="79"/>
        <end position="98"/>
    </location>
</feature>
<dbReference type="AlphaFoldDB" id="A0A6F8PM07"/>
<evidence type="ECO:0000256" key="3">
    <source>
        <dbReference type="ARBA" id="ARBA00022692"/>
    </source>
</evidence>
<dbReference type="PANTHER" id="PTHR43461">
    <property type="entry name" value="TRANSMEMBRANE PROTEIN 256"/>
    <property type="match status" value="1"/>
</dbReference>
<evidence type="ECO:0000256" key="2">
    <source>
        <dbReference type="ARBA" id="ARBA00009694"/>
    </source>
</evidence>
<dbReference type="InterPro" id="IPR006696">
    <property type="entry name" value="DUF423"/>
</dbReference>
<evidence type="ECO:0000256" key="6">
    <source>
        <dbReference type="SAM" id="Phobius"/>
    </source>
</evidence>
<keyword evidence="4 6" id="KW-1133">Transmembrane helix</keyword>
<evidence type="ECO:0000256" key="5">
    <source>
        <dbReference type="ARBA" id="ARBA00023136"/>
    </source>
</evidence>
<protein>
    <submittedName>
        <fullName evidence="7">DUF423 domain-containing protein</fullName>
    </submittedName>
</protein>
<comment type="subcellular location">
    <subcellularLocation>
        <location evidence="1">Membrane</location>
        <topology evidence="1">Multi-pass membrane protein</topology>
    </subcellularLocation>
</comment>
<comment type="similarity">
    <text evidence="2">Belongs to the UPF0382 family.</text>
</comment>
<keyword evidence="8" id="KW-1185">Reference proteome</keyword>
<keyword evidence="5 6" id="KW-0472">Membrane</keyword>
<dbReference type="KEGG" id="tzo:THMIRHAT_07760"/>
<dbReference type="RefSeq" id="WP_173290874.1">
    <property type="nucleotide sequence ID" value="NZ_AP021888.1"/>
</dbReference>
<accession>A0A6F8PM07</accession>
<feature type="transmembrane region" description="Helical" evidence="6">
    <location>
        <begin position="49"/>
        <end position="67"/>
    </location>
</feature>
<evidence type="ECO:0000313" key="7">
    <source>
        <dbReference type="EMBL" id="BBP43030.1"/>
    </source>
</evidence>
<dbReference type="PANTHER" id="PTHR43461:SF1">
    <property type="entry name" value="TRANSMEMBRANE PROTEIN 256"/>
    <property type="match status" value="1"/>
</dbReference>
<name>A0A6F8PM07_9GAMM</name>
<keyword evidence="3 6" id="KW-0812">Transmembrane</keyword>
<feature type="transmembrane region" description="Helical" evidence="6">
    <location>
        <begin position="104"/>
        <end position="127"/>
    </location>
</feature>
<reference evidence="8" key="1">
    <citation type="submission" date="2019-11" db="EMBL/GenBank/DDBJ databases">
        <title>Isolation and characterization of two novel species in the genus Thiomicrorhabdus.</title>
        <authorList>
            <person name="Mochizuki J."/>
            <person name="Kojima H."/>
            <person name="Fukui M."/>
        </authorList>
    </citation>
    <scope>NUCLEOTIDE SEQUENCE [LARGE SCALE GENOMIC DNA]</scope>
    <source>
        <strain evidence="8">AkT22</strain>
    </source>
</reference>
<evidence type="ECO:0000313" key="8">
    <source>
        <dbReference type="Proteomes" id="UP000501466"/>
    </source>
</evidence>
<dbReference type="EMBL" id="AP021888">
    <property type="protein sequence ID" value="BBP43030.1"/>
    <property type="molecule type" value="Genomic_DNA"/>
</dbReference>
<dbReference type="Pfam" id="PF04241">
    <property type="entry name" value="DUF423"/>
    <property type="match status" value="1"/>
</dbReference>
<organism evidence="7 8">
    <name type="scientific">Thiosulfativibrio zosterae</name>
    <dbReference type="NCBI Taxonomy" id="2675053"/>
    <lineage>
        <taxon>Bacteria</taxon>
        <taxon>Pseudomonadati</taxon>
        <taxon>Pseudomonadota</taxon>
        <taxon>Gammaproteobacteria</taxon>
        <taxon>Thiotrichales</taxon>
        <taxon>Piscirickettsiaceae</taxon>
        <taxon>Thiosulfativibrio</taxon>
    </lineage>
</organism>
<gene>
    <name evidence="7" type="ORF">THMIRHAT_07760</name>
</gene>
<dbReference type="Proteomes" id="UP000501466">
    <property type="component" value="Chromosome"/>
</dbReference>
<evidence type="ECO:0000256" key="4">
    <source>
        <dbReference type="ARBA" id="ARBA00022989"/>
    </source>
</evidence>